<comment type="caution">
    <text evidence="1">The sequence shown here is derived from an EMBL/GenBank/DDBJ whole genome shotgun (WGS) entry which is preliminary data.</text>
</comment>
<keyword evidence="2" id="KW-1185">Reference proteome</keyword>
<accession>A0A5B6VCJ8</accession>
<organism evidence="1 2">
    <name type="scientific">Gossypium australe</name>
    <dbReference type="NCBI Taxonomy" id="47621"/>
    <lineage>
        <taxon>Eukaryota</taxon>
        <taxon>Viridiplantae</taxon>
        <taxon>Streptophyta</taxon>
        <taxon>Embryophyta</taxon>
        <taxon>Tracheophyta</taxon>
        <taxon>Spermatophyta</taxon>
        <taxon>Magnoliopsida</taxon>
        <taxon>eudicotyledons</taxon>
        <taxon>Gunneridae</taxon>
        <taxon>Pentapetalae</taxon>
        <taxon>rosids</taxon>
        <taxon>malvids</taxon>
        <taxon>Malvales</taxon>
        <taxon>Malvaceae</taxon>
        <taxon>Malvoideae</taxon>
        <taxon>Gossypium</taxon>
    </lineage>
</organism>
<sequence length="83" mass="9827">MIAITELRCYWIELCDKRIHGIDFNREIEEKVKVICNISELSVCESIVVRIEFLELTIKRKVEIQLDMTYSKGLIRILAQEIK</sequence>
<reference evidence="1" key="1">
    <citation type="submission" date="2019-08" db="EMBL/GenBank/DDBJ databases">
        <authorList>
            <person name="Liu F."/>
        </authorList>
    </citation>
    <scope>NUCLEOTIDE SEQUENCE [LARGE SCALE GENOMIC DNA]</scope>
    <source>
        <strain evidence="1">PA1801</strain>
        <tissue evidence="1">Leaf</tissue>
    </source>
</reference>
<evidence type="ECO:0000313" key="2">
    <source>
        <dbReference type="Proteomes" id="UP000325315"/>
    </source>
</evidence>
<name>A0A5B6VCJ8_9ROSI</name>
<gene>
    <name evidence="1" type="ORF">EPI10_001873</name>
</gene>
<dbReference type="Proteomes" id="UP000325315">
    <property type="component" value="Unassembled WGS sequence"/>
</dbReference>
<protein>
    <submittedName>
        <fullName evidence="1">Uncharacterized protein</fullName>
    </submittedName>
</protein>
<proteinExistence type="predicted"/>
<dbReference type="EMBL" id="SMMG02000007">
    <property type="protein sequence ID" value="KAA3466807.1"/>
    <property type="molecule type" value="Genomic_DNA"/>
</dbReference>
<evidence type="ECO:0000313" key="1">
    <source>
        <dbReference type="EMBL" id="KAA3466807.1"/>
    </source>
</evidence>
<dbReference type="AlphaFoldDB" id="A0A5B6VCJ8"/>